<dbReference type="PANTHER" id="PTHR34697">
    <property type="entry name" value="PHOSPHATIDYLGLYCEROL LYSYLTRANSFERASE"/>
    <property type="match status" value="1"/>
</dbReference>
<reference evidence="17 18" key="2">
    <citation type="journal article" date="2018" name="Int. J. Syst. Evol. Microbiol.">
        <title>Marinobacterium aestuarii sp. nov., a benzene-degrading marine bacterium isolated from estuary sediment.</title>
        <authorList>
            <person name="Bae S.S."/>
            <person name="Jung J."/>
            <person name="Chung D."/>
            <person name="Baek K."/>
        </authorList>
    </citation>
    <scope>NUCLEOTIDE SEQUENCE [LARGE SCALE GENOMIC DNA]</scope>
    <source>
        <strain evidence="17 18">ST58-10</strain>
    </source>
</reference>
<evidence type="ECO:0000256" key="11">
    <source>
        <dbReference type="ARBA" id="ARBA00023251"/>
    </source>
</evidence>
<feature type="region of interest" description="Disordered" evidence="14">
    <location>
        <begin position="865"/>
        <end position="885"/>
    </location>
</feature>
<dbReference type="GO" id="GO:0055091">
    <property type="term" value="P:phospholipid homeostasis"/>
    <property type="evidence" value="ECO:0007669"/>
    <property type="project" value="TreeGrafter"/>
</dbReference>
<dbReference type="EC" id="2.3.2.3" evidence="3"/>
<comment type="catalytic activity">
    <reaction evidence="13">
        <text>L-lysyl-tRNA(Lys) + a 1,2-diacyl-sn-glycero-3-phospho-(1'-sn-glycerol) = a 1,2-diacyl-sn-glycero-3-phospho-1'-(3'-O-L-lysyl)-sn-glycerol + tRNA(Lys)</text>
        <dbReference type="Rhea" id="RHEA:10668"/>
        <dbReference type="Rhea" id="RHEA-COMP:9696"/>
        <dbReference type="Rhea" id="RHEA-COMP:9697"/>
        <dbReference type="ChEBI" id="CHEBI:64716"/>
        <dbReference type="ChEBI" id="CHEBI:75792"/>
        <dbReference type="ChEBI" id="CHEBI:78442"/>
        <dbReference type="ChEBI" id="CHEBI:78529"/>
        <dbReference type="EC" id="2.3.2.3"/>
    </reaction>
</comment>
<feature type="transmembrane region" description="Helical" evidence="15">
    <location>
        <begin position="84"/>
        <end position="105"/>
    </location>
</feature>
<feature type="transmembrane region" description="Helical" evidence="15">
    <location>
        <begin position="125"/>
        <end position="152"/>
    </location>
</feature>
<keyword evidence="9" id="KW-0443">Lipid metabolism</keyword>
<dbReference type="GO" id="GO:0006629">
    <property type="term" value="P:lipid metabolic process"/>
    <property type="evidence" value="ECO:0007669"/>
    <property type="project" value="UniProtKB-KW"/>
</dbReference>
<evidence type="ECO:0000313" key="18">
    <source>
        <dbReference type="Proteomes" id="UP000078070"/>
    </source>
</evidence>
<dbReference type="GO" id="GO:0005886">
    <property type="term" value="C:plasma membrane"/>
    <property type="evidence" value="ECO:0007669"/>
    <property type="project" value="UniProtKB-SubCell"/>
</dbReference>
<feature type="transmembrane region" description="Helical" evidence="15">
    <location>
        <begin position="204"/>
        <end position="226"/>
    </location>
</feature>
<feature type="transmembrane region" description="Helical" evidence="15">
    <location>
        <begin position="12"/>
        <end position="32"/>
    </location>
</feature>
<dbReference type="OrthoDB" id="145485at2"/>
<protein>
    <recommendedName>
        <fullName evidence="4">Phosphatidylglycerol lysyltransferase</fullName>
        <ecNumber evidence="3">2.3.2.3</ecNumber>
    </recommendedName>
    <alternativeName>
        <fullName evidence="12">Lysylphosphatidylglycerol synthase</fullName>
    </alternativeName>
</protein>
<gene>
    <name evidence="17" type="ORF">A8C75_12720</name>
</gene>
<reference evidence="18" key="1">
    <citation type="submission" date="2016-05" db="EMBL/GenBank/DDBJ databases">
        <authorList>
            <person name="Baek K."/>
            <person name="Yang S.-J."/>
        </authorList>
    </citation>
    <scope>NUCLEOTIDE SEQUENCE [LARGE SCALE GENOMIC DNA]</scope>
    <source>
        <strain evidence="18">ST58-10</strain>
    </source>
</reference>
<feature type="transmembrane region" description="Helical" evidence="15">
    <location>
        <begin position="238"/>
        <end position="267"/>
    </location>
</feature>
<dbReference type="STRING" id="1821621.A8C75_12720"/>
<feature type="transmembrane region" description="Helical" evidence="15">
    <location>
        <begin position="333"/>
        <end position="356"/>
    </location>
</feature>
<dbReference type="InterPro" id="IPR022791">
    <property type="entry name" value="L-PG_synthase/AglD"/>
</dbReference>
<dbReference type="AlphaFoldDB" id="A0A1A9F032"/>
<keyword evidence="8 15" id="KW-1133">Transmembrane helix</keyword>
<evidence type="ECO:0000256" key="13">
    <source>
        <dbReference type="ARBA" id="ARBA00047540"/>
    </source>
</evidence>
<feature type="transmembrane region" description="Helical" evidence="15">
    <location>
        <begin position="501"/>
        <end position="520"/>
    </location>
</feature>
<feature type="transmembrane region" description="Helical" evidence="15">
    <location>
        <begin position="287"/>
        <end position="308"/>
    </location>
</feature>
<evidence type="ECO:0000256" key="1">
    <source>
        <dbReference type="ARBA" id="ARBA00004651"/>
    </source>
</evidence>
<sequence length="885" mass="95905">MKPIKHILKTHSGSLLAFVVFALGVVAVRALLRDVDIHAVLNQLSAIPRATLIVAMGATFLSYTVLVGYDWSALRYIGKSAPPIVLGFGSFTAYALGNTVGLAVLSGGAVRHRFYQGLGLDARDIAVVSTICAISFGTGVTLVGLAALAYHPAALSAVINLSPAVVRTLSVLLLIALVAILAWGSVRGRATGRYRIRLPRPAELLAQLGFSVGDIALAGLALYVLLPADSSLPYSTFIAVFSAAAVAGVISHVPGGIGVFDSVIIAGVAQSTDQVPGVAAAVLAYRAIYYLLPFVVALVILSLSGPLLRHSDTARRSARLLPLLSLFDDMKPALLLGLSALVFLTGAALLLNGILPIPADVMEEILPLINTNLFEVSNVIMGVVGGALIVLSNGLRRRIRGAFWIVFGMMLFGISTLAYQRVDIDLLVFMVFAVTLLWLSRSEFYRSSKLTTNILSAEWLLLVGGLVLSAFLLIHFAHDDTAYNHERWWQFAADQQLSRSLRLYGTGLFTALFVLLVLALRPARSAPVRTAPFDRAQVAKIIDQQDDADACFVFTGDKYVLMSENEDAFIMYAPRGRSLIALGDPIGNAAAFQGLINQFIDLGDLHNYRPCFYQVGPDMLTRYIDLGFSLSKLGEEAVVPLETLSLEGAPRKRLRQTFSRATRDGLTFEIRLPPHSTEVLDALAVISAEWLSTRNAREKSFSLGRFDREYLQRFPIATVTHEDRILAFANLFQTATRVRATIDLMRHRNDSPPGTMEFLFLSLMLELKAQGYQEFSLGLAPLIGLASSRNKRLWDHLGLAIARFGGHFYNFEGLRAFKEKFSPQWRPHYLATWGGVDPVLVAADVNALVSGGLGGALFKSTQASATTSNHRLTEPPPAADASKAG</sequence>
<dbReference type="KEGG" id="mars:A8C75_12720"/>
<evidence type="ECO:0000256" key="8">
    <source>
        <dbReference type="ARBA" id="ARBA00022989"/>
    </source>
</evidence>
<keyword evidence="7 15" id="KW-0812">Transmembrane</keyword>
<dbReference type="PANTHER" id="PTHR34697:SF2">
    <property type="entry name" value="PHOSPHATIDYLGLYCEROL LYSYLTRANSFERASE"/>
    <property type="match status" value="1"/>
</dbReference>
<feature type="transmembrane region" description="Helical" evidence="15">
    <location>
        <begin position="376"/>
        <end position="395"/>
    </location>
</feature>
<proteinExistence type="inferred from homology"/>
<feature type="transmembrane region" description="Helical" evidence="15">
    <location>
        <begin position="52"/>
        <end position="72"/>
    </location>
</feature>
<keyword evidence="11" id="KW-0046">Antibiotic resistance</keyword>
<dbReference type="GO" id="GO:0046677">
    <property type="term" value="P:response to antibiotic"/>
    <property type="evidence" value="ECO:0007669"/>
    <property type="project" value="UniProtKB-KW"/>
</dbReference>
<dbReference type="Proteomes" id="UP000078070">
    <property type="component" value="Chromosome"/>
</dbReference>
<keyword evidence="18" id="KW-1185">Reference proteome</keyword>
<feature type="domain" description="Phosphatidylglycerol lysyltransferase C-terminal" evidence="16">
    <location>
        <begin position="543"/>
        <end position="831"/>
    </location>
</feature>
<evidence type="ECO:0000256" key="3">
    <source>
        <dbReference type="ARBA" id="ARBA00012014"/>
    </source>
</evidence>
<accession>A0A1A9F032</accession>
<dbReference type="GO" id="GO:0050071">
    <property type="term" value="F:phosphatidylglycerol lysyltransferase activity"/>
    <property type="evidence" value="ECO:0007669"/>
    <property type="project" value="UniProtKB-EC"/>
</dbReference>
<evidence type="ECO:0000256" key="15">
    <source>
        <dbReference type="SAM" id="Phobius"/>
    </source>
</evidence>
<name>A0A1A9F032_9GAMM</name>
<dbReference type="NCBIfam" id="NF033480">
    <property type="entry name" value="bifunc_MprF"/>
    <property type="match status" value="1"/>
</dbReference>
<dbReference type="SUPFAM" id="SSF55729">
    <property type="entry name" value="Acyl-CoA N-acyltransferases (Nat)"/>
    <property type="match status" value="1"/>
</dbReference>
<dbReference type="InterPro" id="IPR016181">
    <property type="entry name" value="Acyl_CoA_acyltransferase"/>
</dbReference>
<organism evidence="17 18">
    <name type="scientific">Marinobacterium aestuarii</name>
    <dbReference type="NCBI Taxonomy" id="1821621"/>
    <lineage>
        <taxon>Bacteria</taxon>
        <taxon>Pseudomonadati</taxon>
        <taxon>Pseudomonadota</taxon>
        <taxon>Gammaproteobacteria</taxon>
        <taxon>Oceanospirillales</taxon>
        <taxon>Oceanospirillaceae</taxon>
        <taxon>Marinobacterium</taxon>
    </lineage>
</organism>
<evidence type="ECO:0000256" key="9">
    <source>
        <dbReference type="ARBA" id="ARBA00023098"/>
    </source>
</evidence>
<keyword evidence="10 15" id="KW-0472">Membrane</keyword>
<dbReference type="InterPro" id="IPR024320">
    <property type="entry name" value="LPG_synthase_C"/>
</dbReference>
<comment type="subcellular location">
    <subcellularLocation>
        <location evidence="1">Cell membrane</location>
        <topology evidence="1">Multi-pass membrane protein</topology>
    </subcellularLocation>
</comment>
<evidence type="ECO:0000256" key="7">
    <source>
        <dbReference type="ARBA" id="ARBA00022692"/>
    </source>
</evidence>
<evidence type="ECO:0000313" key="17">
    <source>
        <dbReference type="EMBL" id="ANG63248.1"/>
    </source>
</evidence>
<evidence type="ECO:0000256" key="14">
    <source>
        <dbReference type="SAM" id="MobiDB-lite"/>
    </source>
</evidence>
<dbReference type="InterPro" id="IPR051211">
    <property type="entry name" value="PG_lysyltransferase"/>
</dbReference>
<dbReference type="EMBL" id="CP015839">
    <property type="protein sequence ID" value="ANG63248.1"/>
    <property type="molecule type" value="Genomic_DNA"/>
</dbReference>
<keyword evidence="6" id="KW-0808">Transferase</keyword>
<keyword evidence="5" id="KW-1003">Cell membrane</keyword>
<dbReference type="Pfam" id="PF03706">
    <property type="entry name" value="LPG_synthase_TM"/>
    <property type="match status" value="1"/>
</dbReference>
<dbReference type="Pfam" id="PF09924">
    <property type="entry name" value="LPG_synthase_C"/>
    <property type="match status" value="1"/>
</dbReference>
<feature type="transmembrane region" description="Helical" evidence="15">
    <location>
        <begin position="457"/>
        <end position="478"/>
    </location>
</feature>
<feature type="transmembrane region" description="Helical" evidence="15">
    <location>
        <begin position="426"/>
        <end position="445"/>
    </location>
</feature>
<evidence type="ECO:0000256" key="5">
    <source>
        <dbReference type="ARBA" id="ARBA00022475"/>
    </source>
</evidence>
<comment type="similarity">
    <text evidence="2">Belongs to the LPG synthase family.</text>
</comment>
<evidence type="ECO:0000256" key="10">
    <source>
        <dbReference type="ARBA" id="ARBA00023136"/>
    </source>
</evidence>
<feature type="transmembrane region" description="Helical" evidence="15">
    <location>
        <begin position="164"/>
        <end position="184"/>
    </location>
</feature>
<dbReference type="RefSeq" id="WP_067382878.1">
    <property type="nucleotide sequence ID" value="NZ_CP015839.1"/>
</dbReference>
<evidence type="ECO:0000256" key="6">
    <source>
        <dbReference type="ARBA" id="ARBA00022679"/>
    </source>
</evidence>
<evidence type="ECO:0000256" key="4">
    <source>
        <dbReference type="ARBA" id="ARBA00021546"/>
    </source>
</evidence>
<evidence type="ECO:0000259" key="16">
    <source>
        <dbReference type="Pfam" id="PF09924"/>
    </source>
</evidence>
<evidence type="ECO:0000256" key="12">
    <source>
        <dbReference type="ARBA" id="ARBA00031899"/>
    </source>
</evidence>
<evidence type="ECO:0000256" key="2">
    <source>
        <dbReference type="ARBA" id="ARBA00008627"/>
    </source>
</evidence>
<feature type="transmembrane region" description="Helical" evidence="15">
    <location>
        <begin position="402"/>
        <end position="420"/>
    </location>
</feature>